<sequence length="148" mass="17058">MNSNEDKALLSVYENRLRRLGVVDKQIKKWMKDCSPLELKKRIDLLKESQCSLLQKIKKSSADCLINQESNMDISNVPNEEATLQSFFTEKPKLKIDIQGLVECSPANTVFTFDSQPVTKIMRVKYEDVVIDDNTDITMLNKRLTERS</sequence>
<organism evidence="1 2">
    <name type="scientific">Vibrio splendidus 12E03</name>
    <dbReference type="NCBI Taxonomy" id="1191305"/>
    <lineage>
        <taxon>Bacteria</taxon>
        <taxon>Pseudomonadati</taxon>
        <taxon>Pseudomonadota</taxon>
        <taxon>Gammaproteobacteria</taxon>
        <taxon>Vibrionales</taxon>
        <taxon>Vibrionaceae</taxon>
        <taxon>Vibrio</taxon>
    </lineage>
</organism>
<dbReference type="AlphaFoldDB" id="A0A1E5FM80"/>
<dbReference type="Proteomes" id="UP000094802">
    <property type="component" value="Unassembled WGS sequence"/>
</dbReference>
<accession>A0A1E5FM80</accession>
<evidence type="ECO:0000313" key="2">
    <source>
        <dbReference type="Proteomes" id="UP000094802"/>
    </source>
</evidence>
<dbReference type="OrthoDB" id="9873245at2"/>
<evidence type="ECO:0000313" key="1">
    <source>
        <dbReference type="EMBL" id="OEF91210.1"/>
    </source>
</evidence>
<protein>
    <submittedName>
        <fullName evidence="1">Uncharacterized protein</fullName>
    </submittedName>
</protein>
<comment type="caution">
    <text evidence="1">The sequence shown here is derived from an EMBL/GenBank/DDBJ whole genome shotgun (WGS) entry which is preliminary data.</text>
</comment>
<gene>
    <name evidence="1" type="ORF">A142_22910</name>
</gene>
<name>A0A1E5FM80_VIBSP</name>
<dbReference type="RefSeq" id="WP_019820594.1">
    <property type="nucleotide sequence ID" value="NZ_AJZD02000235.1"/>
</dbReference>
<proteinExistence type="predicted"/>
<dbReference type="EMBL" id="AJZD02000235">
    <property type="protein sequence ID" value="OEF91210.1"/>
    <property type="molecule type" value="Genomic_DNA"/>
</dbReference>
<reference evidence="1 2" key="1">
    <citation type="journal article" date="2012" name="Science">
        <title>Ecological populations of bacteria act as socially cohesive units of antibiotic production and resistance.</title>
        <authorList>
            <person name="Cordero O.X."/>
            <person name="Wildschutte H."/>
            <person name="Kirkup B."/>
            <person name="Proehl S."/>
            <person name="Ngo L."/>
            <person name="Hussain F."/>
            <person name="Le Roux F."/>
            <person name="Mincer T."/>
            <person name="Polz M.F."/>
        </authorList>
    </citation>
    <scope>NUCLEOTIDE SEQUENCE [LARGE SCALE GENOMIC DNA]</scope>
    <source>
        <strain evidence="1 2">12E03</strain>
    </source>
</reference>